<gene>
    <name evidence="1" type="ORF">E5676_scaffold690G00390</name>
</gene>
<protein>
    <submittedName>
        <fullName evidence="1">Uncharacterized protein</fullName>
    </submittedName>
</protein>
<dbReference type="AlphaFoldDB" id="A0A5D3BEV9"/>
<evidence type="ECO:0000313" key="1">
    <source>
        <dbReference type="EMBL" id="TYJ97606.1"/>
    </source>
</evidence>
<proteinExistence type="predicted"/>
<accession>A0A5D3BEV9</accession>
<comment type="caution">
    <text evidence="1">The sequence shown here is derived from an EMBL/GenBank/DDBJ whole genome shotgun (WGS) entry which is preliminary data.</text>
</comment>
<dbReference type="Proteomes" id="UP000321947">
    <property type="component" value="Unassembled WGS sequence"/>
</dbReference>
<sequence>MIGLLSSDPPPWYERSDTFVFWRDGTAVSDPTSIGGRSGFYRQIHRPSRSDRTSSSLGEVILPSAIQLLSGDDQTFTVRSTALVGAIGHLRRLERWYCRQRSNFYRGTIEILPSDPSSW</sequence>
<organism evidence="1 2">
    <name type="scientific">Cucumis melo var. makuwa</name>
    <name type="common">Oriental melon</name>
    <dbReference type="NCBI Taxonomy" id="1194695"/>
    <lineage>
        <taxon>Eukaryota</taxon>
        <taxon>Viridiplantae</taxon>
        <taxon>Streptophyta</taxon>
        <taxon>Embryophyta</taxon>
        <taxon>Tracheophyta</taxon>
        <taxon>Spermatophyta</taxon>
        <taxon>Magnoliopsida</taxon>
        <taxon>eudicotyledons</taxon>
        <taxon>Gunneridae</taxon>
        <taxon>Pentapetalae</taxon>
        <taxon>rosids</taxon>
        <taxon>fabids</taxon>
        <taxon>Cucurbitales</taxon>
        <taxon>Cucurbitaceae</taxon>
        <taxon>Benincaseae</taxon>
        <taxon>Cucumis</taxon>
    </lineage>
</organism>
<reference evidence="1 2" key="1">
    <citation type="submission" date="2019-08" db="EMBL/GenBank/DDBJ databases">
        <title>Draft genome sequences of two oriental melons (Cucumis melo L. var makuwa).</title>
        <authorList>
            <person name="Kwon S.-Y."/>
        </authorList>
    </citation>
    <scope>NUCLEOTIDE SEQUENCE [LARGE SCALE GENOMIC DNA]</scope>
    <source>
        <strain evidence="2">cv. Chang Bougi</strain>
        <tissue evidence="1">Leaf</tissue>
    </source>
</reference>
<evidence type="ECO:0000313" key="2">
    <source>
        <dbReference type="Proteomes" id="UP000321947"/>
    </source>
</evidence>
<dbReference type="EMBL" id="SSTD01018766">
    <property type="protein sequence ID" value="TYJ97606.1"/>
    <property type="molecule type" value="Genomic_DNA"/>
</dbReference>
<name>A0A5D3BEV9_CUCMM</name>